<dbReference type="PRINTS" id="PR00084">
    <property type="entry name" value="MTLDHDRGNASE"/>
</dbReference>
<evidence type="ECO:0000313" key="5">
    <source>
        <dbReference type="EMBL" id="BBG29881.1"/>
    </source>
</evidence>
<feature type="domain" description="Mannitol dehydrogenase N-terminal" evidence="3">
    <location>
        <begin position="58"/>
        <end position="309"/>
    </location>
</feature>
<protein>
    <submittedName>
        <fullName evidence="5">Mannitol-1-phosphate/altronate dehydrogenases</fullName>
    </submittedName>
</protein>
<reference evidence="5 6" key="1">
    <citation type="submission" date="2018-09" db="EMBL/GenBank/DDBJ databases">
        <title>Zymobacter palmae IAM14233 (=T109) whole genome analysis.</title>
        <authorList>
            <person name="Yanase H."/>
        </authorList>
    </citation>
    <scope>NUCLEOTIDE SEQUENCE [LARGE SCALE GENOMIC DNA]</scope>
    <source>
        <strain evidence="5 6">IAM14233</strain>
    </source>
</reference>
<evidence type="ECO:0000259" key="4">
    <source>
        <dbReference type="Pfam" id="PF08125"/>
    </source>
</evidence>
<evidence type="ECO:0000259" key="3">
    <source>
        <dbReference type="Pfam" id="PF01232"/>
    </source>
</evidence>
<organism evidence="5 6">
    <name type="scientific">Zymobacter palmae</name>
    <dbReference type="NCBI Taxonomy" id="33074"/>
    <lineage>
        <taxon>Bacteria</taxon>
        <taxon>Pseudomonadati</taxon>
        <taxon>Pseudomonadota</taxon>
        <taxon>Gammaproteobacteria</taxon>
        <taxon>Oceanospirillales</taxon>
        <taxon>Halomonadaceae</taxon>
        <taxon>Zymobacter group</taxon>
        <taxon>Zymobacter</taxon>
    </lineage>
</organism>
<name>A0A348HE29_9GAMM</name>
<dbReference type="InterPro" id="IPR023027">
    <property type="entry name" value="Mannitol_DH_CS"/>
</dbReference>
<dbReference type="Gene3D" id="3.40.50.720">
    <property type="entry name" value="NAD(P)-binding Rossmann-like Domain"/>
    <property type="match status" value="1"/>
</dbReference>
<dbReference type="Pfam" id="PF08125">
    <property type="entry name" value="Mannitol_dh_C"/>
    <property type="match status" value="1"/>
</dbReference>
<accession>A0A348HE29</accession>
<dbReference type="InterPro" id="IPR013118">
    <property type="entry name" value="Mannitol_DH_C"/>
</dbReference>
<keyword evidence="1" id="KW-0560">Oxidoreductase</keyword>
<proteinExistence type="predicted"/>
<gene>
    <name evidence="5" type="ORF">ZBT109_1120</name>
</gene>
<dbReference type="PANTHER" id="PTHR43362:SF1">
    <property type="entry name" value="MANNITOL DEHYDROGENASE 2-RELATED"/>
    <property type="match status" value="1"/>
</dbReference>
<feature type="domain" description="Mannitol dehydrogenase C-terminal" evidence="4">
    <location>
        <begin position="319"/>
        <end position="506"/>
    </location>
</feature>
<keyword evidence="2" id="KW-0520">NAD</keyword>
<dbReference type="InterPro" id="IPR008927">
    <property type="entry name" value="6-PGluconate_DH-like_C_sf"/>
</dbReference>
<dbReference type="EMBL" id="AP018933">
    <property type="protein sequence ID" value="BBG29881.1"/>
    <property type="molecule type" value="Genomic_DNA"/>
</dbReference>
<dbReference type="InterPro" id="IPR000669">
    <property type="entry name" value="Mannitol_DH"/>
</dbReference>
<dbReference type="InterPro" id="IPR036291">
    <property type="entry name" value="NAD(P)-bd_dom_sf"/>
</dbReference>
<evidence type="ECO:0000256" key="2">
    <source>
        <dbReference type="ARBA" id="ARBA00023027"/>
    </source>
</evidence>
<dbReference type="GO" id="GO:0016616">
    <property type="term" value="F:oxidoreductase activity, acting on the CH-OH group of donors, NAD or NADP as acceptor"/>
    <property type="evidence" value="ECO:0007669"/>
    <property type="project" value="TreeGrafter"/>
</dbReference>
<dbReference type="AlphaFoldDB" id="A0A348HE29"/>
<evidence type="ECO:0000256" key="1">
    <source>
        <dbReference type="ARBA" id="ARBA00023002"/>
    </source>
</evidence>
<dbReference type="Gene3D" id="1.10.1040.10">
    <property type="entry name" value="N-(1-d-carboxylethyl)-l-norvaline Dehydrogenase, domain 2"/>
    <property type="match status" value="1"/>
</dbReference>
<dbReference type="InterPro" id="IPR013131">
    <property type="entry name" value="Mannitol_DH_N"/>
</dbReference>
<keyword evidence="6" id="KW-1185">Reference proteome</keyword>
<dbReference type="SUPFAM" id="SSF51735">
    <property type="entry name" value="NAD(P)-binding Rossmann-fold domains"/>
    <property type="match status" value="1"/>
</dbReference>
<sequence>MRHVAFVMGTHFHWLFIDHSPMATLTQGAPQMLNNETLSTLPSSIATPDYDRSTVTPGIVHFGMGNFFRAHEAFYIDRCLAREDQRDWGIVGVELIDNDAMREKAAAYKRQNGLYSLTEVDSDGSSSVRVIGSVIDYMHAPENPEAVIKLLADPAIRIISMTITEGGYNIDENTGEFNLEHAGVKHDLANPQKPQTVFGLVIEALRRRRDAGVGPFTILSCDNLRHNGTVAKKAFTGFARAADAELAQWIEANVTFPNAMVDRITPAVTADAIKKLNAGSGLQDELPLLTETFIDWVLEDKFCAGRPDLAAVGARMTDDVTGYEQVKVRMLNASHTMLACPAVLLGYEFVHEAMQDRDLAALLENFLNLDVIPTLDAPADLDVQEYKRSVLNRFANPAMADQLLRIAGDTNSKIQVFWTDTFERNLKAGNDISRLAFGAAAWLEVLCGKNEKGESFETFEPTLTAEQRALAKSDDLAKGLELSAFDPFRAQINDAFRAAVVEARQAIRANGVKGALPKA</sequence>
<dbReference type="Pfam" id="PF01232">
    <property type="entry name" value="Mannitol_dh"/>
    <property type="match status" value="1"/>
</dbReference>
<dbReference type="InterPro" id="IPR013328">
    <property type="entry name" value="6PGD_dom2"/>
</dbReference>
<evidence type="ECO:0000313" key="6">
    <source>
        <dbReference type="Proteomes" id="UP000267342"/>
    </source>
</evidence>
<dbReference type="KEGG" id="zpl:ZBT109_1120"/>
<dbReference type="InterPro" id="IPR050988">
    <property type="entry name" value="Mannitol_DH/Oxidoreductase"/>
</dbReference>
<dbReference type="Proteomes" id="UP000267342">
    <property type="component" value="Chromosome"/>
</dbReference>
<dbReference type="PROSITE" id="PS00974">
    <property type="entry name" value="MANNITOL_DHGENASE"/>
    <property type="match status" value="1"/>
</dbReference>
<dbReference type="GO" id="GO:0019594">
    <property type="term" value="P:mannitol metabolic process"/>
    <property type="evidence" value="ECO:0007669"/>
    <property type="project" value="InterPro"/>
</dbReference>
<dbReference type="SUPFAM" id="SSF48179">
    <property type="entry name" value="6-phosphogluconate dehydrogenase C-terminal domain-like"/>
    <property type="match status" value="1"/>
</dbReference>
<dbReference type="PANTHER" id="PTHR43362">
    <property type="entry name" value="MANNITOL DEHYDROGENASE DSF1-RELATED"/>
    <property type="match status" value="1"/>
</dbReference>